<dbReference type="PANTHER" id="PTHR35755">
    <property type="entry name" value="PROTEIN, PUTATIVE-RELATED"/>
    <property type="match status" value="1"/>
</dbReference>
<organism evidence="2">
    <name type="scientific">Spirodela intermedia</name>
    <name type="common">Intermediate duckweed</name>
    <dbReference type="NCBI Taxonomy" id="51605"/>
    <lineage>
        <taxon>Eukaryota</taxon>
        <taxon>Viridiplantae</taxon>
        <taxon>Streptophyta</taxon>
        <taxon>Embryophyta</taxon>
        <taxon>Tracheophyta</taxon>
        <taxon>Spermatophyta</taxon>
        <taxon>Magnoliopsida</taxon>
        <taxon>Liliopsida</taxon>
        <taxon>Araceae</taxon>
        <taxon>Lemnoideae</taxon>
        <taxon>Spirodela</taxon>
    </lineage>
</organism>
<evidence type="ECO:0000256" key="1">
    <source>
        <dbReference type="SAM" id="Phobius"/>
    </source>
</evidence>
<evidence type="ECO:0000313" key="3">
    <source>
        <dbReference type="EMBL" id="CAA7408232.1"/>
    </source>
</evidence>
<evidence type="ECO:0000313" key="4">
    <source>
        <dbReference type="Proteomes" id="UP000663760"/>
    </source>
</evidence>
<name>A0A7I8JMT9_SPIIN</name>
<keyword evidence="1" id="KW-0472">Membrane</keyword>
<protein>
    <submittedName>
        <fullName evidence="2">Uncharacterized protein</fullName>
    </submittedName>
</protein>
<keyword evidence="1" id="KW-1133">Transmembrane helix</keyword>
<feature type="transmembrane region" description="Helical" evidence="1">
    <location>
        <begin position="20"/>
        <end position="41"/>
    </location>
</feature>
<keyword evidence="4" id="KW-1185">Reference proteome</keyword>
<dbReference type="Proteomes" id="UP000663760">
    <property type="component" value="Chromosome 14"/>
</dbReference>
<proteinExistence type="predicted"/>
<gene>
    <name evidence="2" type="ORF">SI7747_14017526</name>
    <name evidence="3" type="ORF">SI8410_14018910</name>
</gene>
<dbReference type="PANTHER" id="PTHR35755:SF3">
    <property type="entry name" value="EXPRESSED PROTEIN"/>
    <property type="match status" value="1"/>
</dbReference>
<dbReference type="EMBL" id="LR743601">
    <property type="protein sequence ID" value="CAA2631878.1"/>
    <property type="molecule type" value="Genomic_DNA"/>
</dbReference>
<dbReference type="EMBL" id="LR746277">
    <property type="protein sequence ID" value="CAA7408232.1"/>
    <property type="molecule type" value="Genomic_DNA"/>
</dbReference>
<evidence type="ECO:0000313" key="2">
    <source>
        <dbReference type="EMBL" id="CAA2631878.1"/>
    </source>
</evidence>
<sequence>MAKGQQAADPAPWLPESFPFLVVVLIAAHALALVYWIYRLVTEKQPPRRKEH</sequence>
<keyword evidence="1" id="KW-0812">Transmembrane</keyword>
<reference evidence="2" key="1">
    <citation type="submission" date="2019-12" db="EMBL/GenBank/DDBJ databases">
        <authorList>
            <person name="Scholz U."/>
            <person name="Mascher M."/>
            <person name="Fiebig A."/>
        </authorList>
    </citation>
    <scope>NUCLEOTIDE SEQUENCE</scope>
</reference>
<dbReference type="AlphaFoldDB" id="A0A7I8JMT9"/>
<accession>A0A7I8JMT9</accession>